<evidence type="ECO:0000259" key="4">
    <source>
        <dbReference type="PROSITE" id="PS00028"/>
    </source>
</evidence>
<dbReference type="SUPFAM" id="SSF57802">
    <property type="entry name" value="Rubredoxin-like"/>
    <property type="match status" value="1"/>
</dbReference>
<dbReference type="Proteomes" id="UP000070544">
    <property type="component" value="Unassembled WGS sequence"/>
</dbReference>
<dbReference type="STRING" id="1344416.A0A139A466"/>
<accession>A0A139A466</accession>
<feature type="binding site" evidence="3">
    <location>
        <position position="126"/>
    </location>
    <ligand>
        <name>Zn(2+)</name>
        <dbReference type="ChEBI" id="CHEBI:29105"/>
    </ligand>
</feature>
<dbReference type="OrthoDB" id="10249250at2759"/>
<organism evidence="5 6">
    <name type="scientific">Gonapodya prolifera (strain JEL478)</name>
    <name type="common">Monoblepharis prolifera</name>
    <dbReference type="NCBI Taxonomy" id="1344416"/>
    <lineage>
        <taxon>Eukaryota</taxon>
        <taxon>Fungi</taxon>
        <taxon>Fungi incertae sedis</taxon>
        <taxon>Chytridiomycota</taxon>
        <taxon>Chytridiomycota incertae sedis</taxon>
        <taxon>Monoblepharidomycetes</taxon>
        <taxon>Monoblepharidales</taxon>
        <taxon>Gonapodyaceae</taxon>
        <taxon>Gonapodya</taxon>
    </lineage>
</organism>
<dbReference type="Gene3D" id="2.60.11.10">
    <property type="entry name" value="Cytochrome c oxidase, subunit Vb"/>
    <property type="match status" value="1"/>
</dbReference>
<dbReference type="PROSITE" id="PS00028">
    <property type="entry name" value="ZINC_FINGER_C2H2_1"/>
    <property type="match status" value="1"/>
</dbReference>
<evidence type="ECO:0000313" key="6">
    <source>
        <dbReference type="Proteomes" id="UP000070544"/>
    </source>
</evidence>
<reference evidence="5 6" key="1">
    <citation type="journal article" date="2015" name="Genome Biol. Evol.">
        <title>Phylogenomic analyses indicate that early fungi evolved digesting cell walls of algal ancestors of land plants.</title>
        <authorList>
            <person name="Chang Y."/>
            <person name="Wang S."/>
            <person name="Sekimoto S."/>
            <person name="Aerts A.L."/>
            <person name="Choi C."/>
            <person name="Clum A."/>
            <person name="LaButti K.M."/>
            <person name="Lindquist E.A."/>
            <person name="Yee Ngan C."/>
            <person name="Ohm R.A."/>
            <person name="Salamov A.A."/>
            <person name="Grigoriev I.V."/>
            <person name="Spatafora J.W."/>
            <person name="Berbee M.L."/>
        </authorList>
    </citation>
    <scope>NUCLEOTIDE SEQUENCE [LARGE SCALE GENOMIC DNA]</scope>
    <source>
        <strain evidence="5 6">JEL478</strain>
    </source>
</reference>
<keyword evidence="2 3" id="KW-0862">Zinc</keyword>
<evidence type="ECO:0000313" key="5">
    <source>
        <dbReference type="EMBL" id="KXS11469.1"/>
    </source>
</evidence>
<feature type="binding site" evidence="3">
    <location>
        <position position="153"/>
    </location>
    <ligand>
        <name>Zn(2+)</name>
        <dbReference type="ChEBI" id="CHEBI:29105"/>
    </ligand>
</feature>
<dbReference type="AlphaFoldDB" id="A0A139A466"/>
<dbReference type="Pfam" id="PF01215">
    <property type="entry name" value="COX5B"/>
    <property type="match status" value="1"/>
</dbReference>
<dbReference type="PANTHER" id="PTHR10122">
    <property type="entry name" value="CYTOCHROME C OXIDASE SUBUNIT 5B, MITOCHONDRIAL"/>
    <property type="match status" value="1"/>
</dbReference>
<dbReference type="GO" id="GO:0006123">
    <property type="term" value="P:mitochondrial electron transport, cytochrome c to oxygen"/>
    <property type="evidence" value="ECO:0007669"/>
    <property type="project" value="InterPro"/>
</dbReference>
<name>A0A139A466_GONPJ</name>
<gene>
    <name evidence="5" type="ORF">M427DRAFT_60698</name>
</gene>
<dbReference type="PROSITE" id="PS51359">
    <property type="entry name" value="COX5B_2"/>
    <property type="match status" value="1"/>
</dbReference>
<evidence type="ECO:0000256" key="2">
    <source>
        <dbReference type="ARBA" id="ARBA00022833"/>
    </source>
</evidence>
<feature type="binding site" evidence="3">
    <location>
        <position position="150"/>
    </location>
    <ligand>
        <name>Zn(2+)</name>
        <dbReference type="ChEBI" id="CHEBI:29105"/>
    </ligand>
</feature>
<evidence type="ECO:0000256" key="1">
    <source>
        <dbReference type="ARBA" id="ARBA00022723"/>
    </source>
</evidence>
<feature type="domain" description="C2H2-type" evidence="4">
    <location>
        <begin position="150"/>
        <end position="172"/>
    </location>
</feature>
<dbReference type="PANTHER" id="PTHR10122:SF0">
    <property type="entry name" value="CYTOCHROME C OXIDASE SUBUNIT 5B, ISOFORM A-RELATED"/>
    <property type="match status" value="1"/>
</dbReference>
<proteinExistence type="predicted"/>
<dbReference type="GO" id="GO:0045277">
    <property type="term" value="C:respiratory chain complex IV"/>
    <property type="evidence" value="ECO:0007669"/>
    <property type="project" value="InterPro"/>
</dbReference>
<dbReference type="InterPro" id="IPR036972">
    <property type="entry name" value="Cyt_c_oxidase_su5b_sf"/>
</dbReference>
<sequence>MQSLAFRRAVAAVAQRRAFSAAPRVLAGAPSGSRTPTRLDEGFIEADASTGMPTPFYTNLPGPSEPGKVPTNLEVAVGLERYEYLETLDGKVPFESLLPLIVTEHKPTKKNPLVVSGIDEEAYVACTGFPADAHEPIWLTLKDNGYAYRCPTCGGAYKYNQVGKGHGGHGHH</sequence>
<dbReference type="InterPro" id="IPR002124">
    <property type="entry name" value="Cyt_c_oxidase_su5b"/>
</dbReference>
<keyword evidence="6" id="KW-1185">Reference proteome</keyword>
<evidence type="ECO:0000256" key="3">
    <source>
        <dbReference type="PIRSR" id="PIRSR602124-2"/>
    </source>
</evidence>
<dbReference type="EMBL" id="KQ965802">
    <property type="protein sequence ID" value="KXS11469.1"/>
    <property type="molecule type" value="Genomic_DNA"/>
</dbReference>
<dbReference type="InterPro" id="IPR013087">
    <property type="entry name" value="Znf_C2H2_type"/>
</dbReference>
<keyword evidence="1 3" id="KW-0479">Metal-binding</keyword>
<dbReference type="GO" id="GO:0046872">
    <property type="term" value="F:metal ion binding"/>
    <property type="evidence" value="ECO:0007669"/>
    <property type="project" value="UniProtKB-KW"/>
</dbReference>
<feature type="binding site" evidence="3">
    <location>
        <position position="134"/>
    </location>
    <ligand>
        <name>Zn(2+)</name>
        <dbReference type="ChEBI" id="CHEBI:29105"/>
    </ligand>
</feature>
<protein>
    <submittedName>
        <fullName evidence="5">Rubredoxin-like protein</fullName>
    </submittedName>
</protein>
<dbReference type="GO" id="GO:0005740">
    <property type="term" value="C:mitochondrial envelope"/>
    <property type="evidence" value="ECO:0007669"/>
    <property type="project" value="InterPro"/>
</dbReference>